<keyword evidence="5" id="KW-0547">Nucleotide-binding</keyword>
<dbReference type="SUPFAM" id="SSF54184">
    <property type="entry name" value="Penicillin-binding protein 2x (pbp-2x), c-terminal domain"/>
    <property type="match status" value="1"/>
</dbReference>
<gene>
    <name evidence="13" type="ORF">GCM10025867_09450</name>
</gene>
<accession>A0ABN6XUK6</accession>
<comment type="catalytic activity">
    <reaction evidence="9">
        <text>L-seryl-[protein] + ATP = O-phospho-L-seryl-[protein] + ADP + H(+)</text>
        <dbReference type="Rhea" id="RHEA:17989"/>
        <dbReference type="Rhea" id="RHEA-COMP:9863"/>
        <dbReference type="Rhea" id="RHEA-COMP:11604"/>
        <dbReference type="ChEBI" id="CHEBI:15378"/>
        <dbReference type="ChEBI" id="CHEBI:29999"/>
        <dbReference type="ChEBI" id="CHEBI:30616"/>
        <dbReference type="ChEBI" id="CHEBI:83421"/>
        <dbReference type="ChEBI" id="CHEBI:456216"/>
        <dbReference type="EC" id="2.7.11.1"/>
    </reaction>
</comment>
<name>A0ABN6XUK6_9MICO</name>
<feature type="transmembrane region" description="Helical" evidence="10">
    <location>
        <begin position="188"/>
        <end position="209"/>
    </location>
</feature>
<keyword evidence="7" id="KW-0067">ATP-binding</keyword>
<feature type="domain" description="PASTA" evidence="12">
    <location>
        <begin position="354"/>
        <end position="415"/>
    </location>
</feature>
<dbReference type="Gene3D" id="3.30.10.20">
    <property type="match status" value="3"/>
</dbReference>
<keyword evidence="10" id="KW-1133">Transmembrane helix</keyword>
<dbReference type="SUPFAM" id="SSF56112">
    <property type="entry name" value="Protein kinase-like (PK-like)"/>
    <property type="match status" value="1"/>
</dbReference>
<evidence type="ECO:0000256" key="8">
    <source>
        <dbReference type="ARBA" id="ARBA00047899"/>
    </source>
</evidence>
<evidence type="ECO:0000256" key="4">
    <source>
        <dbReference type="ARBA" id="ARBA00022737"/>
    </source>
</evidence>
<feature type="domain" description="PASTA" evidence="12">
    <location>
        <begin position="286"/>
        <end position="353"/>
    </location>
</feature>
<evidence type="ECO:0000259" key="11">
    <source>
        <dbReference type="PROSITE" id="PS50011"/>
    </source>
</evidence>
<sequence length="417" mass="43253">MLTHAGQVKVMDFGIARAVSDSAATVAQTTAILGTAQYFSPEQARGETVDARSDLYSTGVVLFELLTGRPPFRGDSPVAVAYQHVSEPPVPPSVLNPAVSPALDAVTLHALAKNRFDRFQSASEFRADVVDAGAGHLPARRQQAQPETVATTLFGVNPRTAMGSEAAIKELSSTDTNRPARTQTRPPVAWIWAGIVMIAIVIAAVVFWVGHLSPVILPSATGVSVPSLTSETYSAGAAKLTKLKLVPERVDITSNSIADGKIIKTSPPSGTKVAEQETVSVYVSTGPETVTLPDVSGQTADDAWNQLSNLGLEKGSVTQQDSPDKTAGTVISTSPAIGKSVTLGSTVNIVVSSGTVAVPDVTTKPVADAMTSLQALGLTVQTVGDDTCTGNIVKSQDLPVGEQEQGSTITLTVCTGQ</sequence>
<keyword evidence="4" id="KW-0677">Repeat</keyword>
<evidence type="ECO:0000256" key="1">
    <source>
        <dbReference type="ARBA" id="ARBA00012513"/>
    </source>
</evidence>
<proteinExistence type="predicted"/>
<keyword evidence="3" id="KW-0808">Transferase</keyword>
<dbReference type="Gene3D" id="1.10.510.10">
    <property type="entry name" value="Transferase(Phosphotransferase) domain 1"/>
    <property type="match status" value="1"/>
</dbReference>
<evidence type="ECO:0000256" key="7">
    <source>
        <dbReference type="ARBA" id="ARBA00022840"/>
    </source>
</evidence>
<dbReference type="CDD" id="cd14014">
    <property type="entry name" value="STKc_PknB_like"/>
    <property type="match status" value="1"/>
</dbReference>
<dbReference type="PROSITE" id="PS50011">
    <property type="entry name" value="PROTEIN_KINASE_DOM"/>
    <property type="match status" value="1"/>
</dbReference>
<evidence type="ECO:0000313" key="13">
    <source>
        <dbReference type="EMBL" id="BDZ48704.1"/>
    </source>
</evidence>
<dbReference type="Proteomes" id="UP001321486">
    <property type="component" value="Chromosome"/>
</dbReference>
<keyword evidence="10" id="KW-0812">Transmembrane</keyword>
<dbReference type="PANTHER" id="PTHR43289:SF6">
    <property type="entry name" value="SERINE_THREONINE-PROTEIN KINASE NEKL-3"/>
    <property type="match status" value="1"/>
</dbReference>
<evidence type="ECO:0000256" key="2">
    <source>
        <dbReference type="ARBA" id="ARBA00022527"/>
    </source>
</evidence>
<evidence type="ECO:0000256" key="10">
    <source>
        <dbReference type="SAM" id="Phobius"/>
    </source>
</evidence>
<dbReference type="PROSITE" id="PS51178">
    <property type="entry name" value="PASTA"/>
    <property type="match status" value="3"/>
</dbReference>
<keyword evidence="6" id="KW-0418">Kinase</keyword>
<dbReference type="InterPro" id="IPR005543">
    <property type="entry name" value="PASTA_dom"/>
</dbReference>
<dbReference type="Pfam" id="PF03793">
    <property type="entry name" value="PASTA"/>
    <property type="match status" value="3"/>
</dbReference>
<comment type="catalytic activity">
    <reaction evidence="8">
        <text>L-threonyl-[protein] + ATP = O-phospho-L-threonyl-[protein] + ADP + H(+)</text>
        <dbReference type="Rhea" id="RHEA:46608"/>
        <dbReference type="Rhea" id="RHEA-COMP:11060"/>
        <dbReference type="Rhea" id="RHEA-COMP:11605"/>
        <dbReference type="ChEBI" id="CHEBI:15378"/>
        <dbReference type="ChEBI" id="CHEBI:30013"/>
        <dbReference type="ChEBI" id="CHEBI:30616"/>
        <dbReference type="ChEBI" id="CHEBI:61977"/>
        <dbReference type="ChEBI" id="CHEBI:456216"/>
        <dbReference type="EC" id="2.7.11.1"/>
    </reaction>
</comment>
<dbReference type="InterPro" id="IPR000719">
    <property type="entry name" value="Prot_kinase_dom"/>
</dbReference>
<dbReference type="EC" id="2.7.11.1" evidence="1"/>
<dbReference type="Pfam" id="PF00069">
    <property type="entry name" value="Pkinase"/>
    <property type="match status" value="1"/>
</dbReference>
<evidence type="ECO:0000256" key="6">
    <source>
        <dbReference type="ARBA" id="ARBA00022777"/>
    </source>
</evidence>
<keyword evidence="10" id="KW-0472">Membrane</keyword>
<evidence type="ECO:0000313" key="14">
    <source>
        <dbReference type="Proteomes" id="UP001321486"/>
    </source>
</evidence>
<dbReference type="PANTHER" id="PTHR43289">
    <property type="entry name" value="MITOGEN-ACTIVATED PROTEIN KINASE KINASE KINASE 20-RELATED"/>
    <property type="match status" value="1"/>
</dbReference>
<dbReference type="SMART" id="SM00740">
    <property type="entry name" value="PASTA"/>
    <property type="match status" value="3"/>
</dbReference>
<feature type="domain" description="Protein kinase" evidence="11">
    <location>
        <begin position="1"/>
        <end position="130"/>
    </location>
</feature>
<keyword evidence="2" id="KW-0723">Serine/threonine-protein kinase</keyword>
<protein>
    <recommendedName>
        <fullName evidence="1">non-specific serine/threonine protein kinase</fullName>
        <ecNumber evidence="1">2.7.11.1</ecNumber>
    </recommendedName>
</protein>
<keyword evidence="14" id="KW-1185">Reference proteome</keyword>
<evidence type="ECO:0000259" key="12">
    <source>
        <dbReference type="PROSITE" id="PS51178"/>
    </source>
</evidence>
<dbReference type="EMBL" id="AP027732">
    <property type="protein sequence ID" value="BDZ48704.1"/>
    <property type="molecule type" value="Genomic_DNA"/>
</dbReference>
<reference evidence="14" key="1">
    <citation type="journal article" date="2019" name="Int. J. Syst. Evol. Microbiol.">
        <title>The Global Catalogue of Microorganisms (GCM) 10K type strain sequencing project: providing services to taxonomists for standard genome sequencing and annotation.</title>
        <authorList>
            <consortium name="The Broad Institute Genomics Platform"/>
            <consortium name="The Broad Institute Genome Sequencing Center for Infectious Disease"/>
            <person name="Wu L."/>
            <person name="Ma J."/>
        </authorList>
    </citation>
    <scope>NUCLEOTIDE SEQUENCE [LARGE SCALE GENOMIC DNA]</scope>
    <source>
        <strain evidence="14">NBRC 108728</strain>
    </source>
</reference>
<dbReference type="CDD" id="cd06577">
    <property type="entry name" value="PASTA_pknB"/>
    <property type="match status" value="3"/>
</dbReference>
<evidence type="ECO:0000256" key="5">
    <source>
        <dbReference type="ARBA" id="ARBA00022741"/>
    </source>
</evidence>
<evidence type="ECO:0000256" key="9">
    <source>
        <dbReference type="ARBA" id="ARBA00048679"/>
    </source>
</evidence>
<dbReference type="InterPro" id="IPR011009">
    <property type="entry name" value="Kinase-like_dom_sf"/>
</dbReference>
<evidence type="ECO:0000256" key="3">
    <source>
        <dbReference type="ARBA" id="ARBA00022679"/>
    </source>
</evidence>
<organism evidence="13 14">
    <name type="scientific">Frondihabitans sucicola</name>
    <dbReference type="NCBI Taxonomy" id="1268041"/>
    <lineage>
        <taxon>Bacteria</taxon>
        <taxon>Bacillati</taxon>
        <taxon>Actinomycetota</taxon>
        <taxon>Actinomycetes</taxon>
        <taxon>Micrococcales</taxon>
        <taxon>Microbacteriaceae</taxon>
        <taxon>Frondihabitans</taxon>
    </lineage>
</organism>
<feature type="domain" description="PASTA" evidence="12">
    <location>
        <begin position="219"/>
        <end position="285"/>
    </location>
</feature>